<dbReference type="Gene3D" id="1.10.150.20">
    <property type="entry name" value="5' to 3' exonuclease, C-terminal subdomain"/>
    <property type="match status" value="1"/>
</dbReference>
<dbReference type="PROSITE" id="PS51257">
    <property type="entry name" value="PROKAR_LIPOPROTEIN"/>
    <property type="match status" value="1"/>
</dbReference>
<name>A0A128EF86_9BACT</name>
<gene>
    <name evidence="1" type="ORF">ERS672216_00590</name>
</gene>
<proteinExistence type="predicted"/>
<organism evidence="1 2">
    <name type="scientific">Campylobacter geochelonis</name>
    <dbReference type="NCBI Taxonomy" id="1780362"/>
    <lineage>
        <taxon>Bacteria</taxon>
        <taxon>Pseudomonadati</taxon>
        <taxon>Campylobacterota</taxon>
        <taxon>Epsilonproteobacteria</taxon>
        <taxon>Campylobacterales</taxon>
        <taxon>Campylobacteraceae</taxon>
        <taxon>Campylobacter</taxon>
    </lineage>
</organism>
<protein>
    <submittedName>
        <fullName evidence="1">NADH dehydrogenase subunit E</fullName>
    </submittedName>
</protein>
<accession>A0A128EF86</accession>
<evidence type="ECO:0000313" key="1">
    <source>
        <dbReference type="EMBL" id="CZE46853.1"/>
    </source>
</evidence>
<dbReference type="RefSeq" id="WP_075493107.1">
    <property type="nucleotide sequence ID" value="NZ_CP053844.1"/>
</dbReference>
<dbReference type="AlphaFoldDB" id="A0A128EF86"/>
<keyword evidence="2" id="KW-1185">Reference proteome</keyword>
<sequence length="189" mass="21155">MFLIASKMLICLIIAAILGFILGFLACKLCKKCGCCCHDKDESCCHDESCNCDAHKDEQSCGCHSHEDKSCSSDKICDDDKTCQSGEICAEKIAINDEFKPVALNLADTAPDDLKVIKGIGNVIEKSLNALGIYKFEQIANWNKENIEWVDGYLAFKGRIYREEWVEQAKLLVEGKTDEFNAKYAHKQE</sequence>
<evidence type="ECO:0000313" key="2">
    <source>
        <dbReference type="Proteomes" id="UP000069632"/>
    </source>
</evidence>
<dbReference type="Proteomes" id="UP000069632">
    <property type="component" value="Unassembled WGS sequence"/>
</dbReference>
<dbReference type="OrthoDB" id="9807941at2"/>
<reference evidence="1 2" key="1">
    <citation type="submission" date="2016-02" db="EMBL/GenBank/DDBJ databases">
        <authorList>
            <consortium name="Pathogen Informatics"/>
        </authorList>
    </citation>
    <scope>NUCLEOTIDE SEQUENCE [LARGE SCALE GENOMIC DNA]</scope>
    <source>
        <strain evidence="1 2">RC20</strain>
    </source>
</reference>
<dbReference type="EMBL" id="FIZP01000001">
    <property type="protein sequence ID" value="CZE46853.1"/>
    <property type="molecule type" value="Genomic_DNA"/>
</dbReference>